<dbReference type="InterPro" id="IPR019734">
    <property type="entry name" value="TPR_rpt"/>
</dbReference>
<dbReference type="EMBL" id="PUHY01000005">
    <property type="protein sequence ID" value="PQO37410.1"/>
    <property type="molecule type" value="Genomic_DNA"/>
</dbReference>
<keyword evidence="1" id="KW-0802">TPR repeat</keyword>
<evidence type="ECO:0000259" key="2">
    <source>
        <dbReference type="SMART" id="SM00900"/>
    </source>
</evidence>
<accession>A0A2S8FZB1</accession>
<dbReference type="GO" id="GO:0010181">
    <property type="term" value="F:FMN binding"/>
    <property type="evidence" value="ECO:0007669"/>
    <property type="project" value="InterPro"/>
</dbReference>
<dbReference type="SMART" id="SM00900">
    <property type="entry name" value="FMN_bind"/>
    <property type="match status" value="1"/>
</dbReference>
<dbReference type="AlphaFoldDB" id="A0A2S8FZB1"/>
<dbReference type="Gene3D" id="1.25.40.10">
    <property type="entry name" value="Tetratricopeptide repeat domain"/>
    <property type="match status" value="1"/>
</dbReference>
<organism evidence="3 4">
    <name type="scientific">Blastopirellula marina</name>
    <dbReference type="NCBI Taxonomy" id="124"/>
    <lineage>
        <taxon>Bacteria</taxon>
        <taxon>Pseudomonadati</taxon>
        <taxon>Planctomycetota</taxon>
        <taxon>Planctomycetia</taxon>
        <taxon>Pirellulales</taxon>
        <taxon>Pirellulaceae</taxon>
        <taxon>Blastopirellula</taxon>
    </lineage>
</organism>
<feature type="repeat" description="TPR" evidence="1">
    <location>
        <begin position="285"/>
        <end position="318"/>
    </location>
</feature>
<feature type="domain" description="FMN-binding" evidence="2">
    <location>
        <begin position="359"/>
        <end position="432"/>
    </location>
</feature>
<reference evidence="3 4" key="1">
    <citation type="submission" date="2018-02" db="EMBL/GenBank/DDBJ databases">
        <title>Comparative genomes isolates from brazilian mangrove.</title>
        <authorList>
            <person name="Araujo J.E."/>
            <person name="Taketani R.G."/>
            <person name="Silva M.C.P."/>
            <person name="Loureco M.V."/>
            <person name="Andreote F.D."/>
        </authorList>
    </citation>
    <scope>NUCLEOTIDE SEQUENCE [LARGE SCALE GENOMIC DNA]</scope>
    <source>
        <strain evidence="3 4">Hex-1 MGV</strain>
    </source>
</reference>
<dbReference type="Gene3D" id="3.90.1010.20">
    <property type="match status" value="1"/>
</dbReference>
<dbReference type="PROSITE" id="PS50005">
    <property type="entry name" value="TPR"/>
    <property type="match status" value="1"/>
</dbReference>
<dbReference type="InterPro" id="IPR007329">
    <property type="entry name" value="FMN-bd"/>
</dbReference>
<evidence type="ECO:0000313" key="4">
    <source>
        <dbReference type="Proteomes" id="UP000238322"/>
    </source>
</evidence>
<evidence type="ECO:0000313" key="3">
    <source>
        <dbReference type="EMBL" id="PQO37410.1"/>
    </source>
</evidence>
<proteinExistence type="predicted"/>
<evidence type="ECO:0000256" key="1">
    <source>
        <dbReference type="PROSITE-ProRule" id="PRU00339"/>
    </source>
</evidence>
<dbReference type="InterPro" id="IPR011990">
    <property type="entry name" value="TPR-like_helical_dom_sf"/>
</dbReference>
<dbReference type="Proteomes" id="UP000238322">
    <property type="component" value="Unassembled WGS sequence"/>
</dbReference>
<dbReference type="SUPFAM" id="SSF81901">
    <property type="entry name" value="HCP-like"/>
    <property type="match status" value="1"/>
</dbReference>
<dbReference type="Pfam" id="PF04205">
    <property type="entry name" value="FMN_bind"/>
    <property type="match status" value="1"/>
</dbReference>
<comment type="caution">
    <text evidence="3">The sequence shown here is derived from an EMBL/GenBank/DDBJ whole genome shotgun (WGS) entry which is preliminary data.</text>
</comment>
<gene>
    <name evidence="3" type="ORF">C5Y83_05550</name>
</gene>
<dbReference type="OrthoDB" id="240053at2"/>
<name>A0A2S8FZB1_9BACT</name>
<dbReference type="GO" id="GO:0016020">
    <property type="term" value="C:membrane"/>
    <property type="evidence" value="ECO:0007669"/>
    <property type="project" value="InterPro"/>
</dbReference>
<protein>
    <recommendedName>
        <fullName evidence="2">FMN-binding domain-containing protein</fullName>
    </recommendedName>
</protein>
<sequence length="434" mass="48208">MIFPFPAKSFTLFGLILTFLLFSTSAIVAEDLVEFLNGTEVKGEILEIRKGTKEFDFKFKIAGSEVTQTIPYTRVHAVTLKGKRFVLTAKDTPQDGPNVDANDRPVRTPQEVQQLIDTVGASDPDWLAQTDMNHPPTLDMAWPKNPGGAWDESKNIGQYIWGRVNPNVSRWKSGIKLVDHCVDLHKGQADLVKRDQEKLGAMYFQLLQDYPRAAYWLQQADAQPTTESGIHLCECYWRLGSKSMAMKALAGNRLHISAIKLYGDMGEVDKALSVTKAFERTNLFNEAWLHAGDALRSAGRLNEAIAYYQKVLDKNQARNAEYLNRYKGRAAEAIEAIRLFDKADVSKVADGKYKQSATGYNGPLEVEVTVAGAKITQVNVTKHREKQFYAALTDTPQQIIDKQSYRNIDGTSGATITSQAIVNATAKALAQGAK</sequence>
<dbReference type="RefSeq" id="WP_105328659.1">
    <property type="nucleotide sequence ID" value="NZ_PUHY01000005.1"/>
</dbReference>